<comment type="subcellular location">
    <subcellularLocation>
        <location evidence="1">Nucleus membrane</location>
        <topology evidence="1">Multi-pass membrane protein</topology>
    </subcellularLocation>
</comment>
<keyword evidence="4 9" id="KW-0812">Transmembrane</keyword>
<dbReference type="InterPro" id="IPR029713">
    <property type="entry name" value="TMEM168"/>
</dbReference>
<keyword evidence="11" id="KW-1185">Reference proteome</keyword>
<proteinExistence type="inferred from homology"/>
<sequence length="584" mass="66291">MQDLDLTDILLLASVGIFSFKVLMERICNMAPSEPNFITAEEFLLLLGFLAGCTGLAHFQSMLFLLLGLALHIIVFHLKSSFSLISGACFCIISGVFYFPAAEQKCNPFCISAFVIRLSFPSVVDLYFSRLSLLESWKNFILQSKCYHRLQVLVILMAEMAFYTFCVQGTLLPNIPLYKLPLFVFLSVPWVVFHFMFIITTWGFVSKLEECASVLRAKGEVSDNNISEIMAAKGIRHFCLVSQIVTLYTLVSTVALSVSVWQETNPMYLSFLLIILPIESAMYDILSKLGKCVGGTAIGYALIAPAHRYSPSGNMVILPEDGFQAINSRAIELVNVVSRFFANHMIHNYGTDFSTNGIAKDYVSNKVQTFFSQRVLPGLHYDTYILYYSGHVLNDGKWALTEGNSQDLDTIIKWWRERNAGTGARLILFLDTAHSDEWLKGLWLVTPDFVAIQTGKLNVVYDEEIGNNYPLGELTKLWEDFNSEESKPEDYWGKKDIRVKPIYGVSKNWCCFKFHEPTVEDITQHVEHNFPRFMKPVTKVFTHLPCNTNVLSVCNCVINGFRRLKMKWFLPAVYDTGHGFKLVR</sequence>
<dbReference type="AlphaFoldDB" id="A7RW00"/>
<keyword evidence="8" id="KW-0539">Nucleus</keyword>
<dbReference type="GO" id="GO:0031965">
    <property type="term" value="C:nuclear membrane"/>
    <property type="evidence" value="ECO:0007669"/>
    <property type="project" value="UniProtKB-SubCell"/>
</dbReference>
<evidence type="ECO:0000313" key="10">
    <source>
        <dbReference type="EMBL" id="EDO44326.1"/>
    </source>
</evidence>
<keyword evidence="7" id="KW-0325">Glycoprotein</keyword>
<dbReference type="Proteomes" id="UP000001593">
    <property type="component" value="Unassembled WGS sequence"/>
</dbReference>
<feature type="transmembrane region" description="Helical" evidence="9">
    <location>
        <begin position="44"/>
        <end position="69"/>
    </location>
</feature>
<evidence type="ECO:0000256" key="2">
    <source>
        <dbReference type="ARBA" id="ARBA00007329"/>
    </source>
</evidence>
<feature type="transmembrane region" description="Helical" evidence="9">
    <location>
        <begin position="81"/>
        <end position="99"/>
    </location>
</feature>
<evidence type="ECO:0000256" key="9">
    <source>
        <dbReference type="SAM" id="Phobius"/>
    </source>
</evidence>
<dbReference type="eggNOG" id="ENOG502QRB6">
    <property type="taxonomic scope" value="Eukaryota"/>
</dbReference>
<dbReference type="HOGENOM" id="CLU_032315_0_0_1"/>
<evidence type="ECO:0000256" key="1">
    <source>
        <dbReference type="ARBA" id="ARBA00004232"/>
    </source>
</evidence>
<evidence type="ECO:0000256" key="3">
    <source>
        <dbReference type="ARBA" id="ARBA00014572"/>
    </source>
</evidence>
<dbReference type="PhylomeDB" id="A7RW00"/>
<accession>A7RW00</accession>
<keyword evidence="6 9" id="KW-0472">Membrane</keyword>
<dbReference type="EMBL" id="DS469545">
    <property type="protein sequence ID" value="EDO44326.1"/>
    <property type="molecule type" value="Genomic_DNA"/>
</dbReference>
<evidence type="ECO:0000256" key="7">
    <source>
        <dbReference type="ARBA" id="ARBA00023180"/>
    </source>
</evidence>
<evidence type="ECO:0000313" key="11">
    <source>
        <dbReference type="Proteomes" id="UP000001593"/>
    </source>
</evidence>
<evidence type="ECO:0000256" key="4">
    <source>
        <dbReference type="ARBA" id="ARBA00022692"/>
    </source>
</evidence>
<dbReference type="KEGG" id="nve:5516317"/>
<comment type="similarity">
    <text evidence="2">Belongs to the TMEM168 family.</text>
</comment>
<dbReference type="OrthoDB" id="5967342at2759"/>
<keyword evidence="5 9" id="KW-1133">Transmembrane helix</keyword>
<dbReference type="OMA" id="VNDQYIA"/>
<name>A7RW00_NEMVE</name>
<feature type="transmembrane region" description="Helical" evidence="9">
    <location>
        <begin position="7"/>
        <end position="24"/>
    </location>
</feature>
<reference evidence="10 11" key="1">
    <citation type="journal article" date="2007" name="Science">
        <title>Sea anemone genome reveals ancestral eumetazoan gene repertoire and genomic organization.</title>
        <authorList>
            <person name="Putnam N.H."/>
            <person name="Srivastava M."/>
            <person name="Hellsten U."/>
            <person name="Dirks B."/>
            <person name="Chapman J."/>
            <person name="Salamov A."/>
            <person name="Terry A."/>
            <person name="Shapiro H."/>
            <person name="Lindquist E."/>
            <person name="Kapitonov V.V."/>
            <person name="Jurka J."/>
            <person name="Genikhovich G."/>
            <person name="Grigoriev I.V."/>
            <person name="Lucas S.M."/>
            <person name="Steele R.E."/>
            <person name="Finnerty J.R."/>
            <person name="Technau U."/>
            <person name="Martindale M.Q."/>
            <person name="Rokhsar D.S."/>
        </authorList>
    </citation>
    <scope>NUCLEOTIDE SEQUENCE [LARGE SCALE GENOMIC DNA]</scope>
    <source>
        <strain evidence="11">CH2 X CH6</strain>
    </source>
</reference>
<organism evidence="10 11">
    <name type="scientific">Nematostella vectensis</name>
    <name type="common">Starlet sea anemone</name>
    <dbReference type="NCBI Taxonomy" id="45351"/>
    <lineage>
        <taxon>Eukaryota</taxon>
        <taxon>Metazoa</taxon>
        <taxon>Cnidaria</taxon>
        <taxon>Anthozoa</taxon>
        <taxon>Hexacorallia</taxon>
        <taxon>Actiniaria</taxon>
        <taxon>Edwardsiidae</taxon>
        <taxon>Nematostella</taxon>
    </lineage>
</organism>
<evidence type="ECO:0000256" key="5">
    <source>
        <dbReference type="ARBA" id="ARBA00022989"/>
    </source>
</evidence>
<feature type="transmembrane region" description="Helical" evidence="9">
    <location>
        <begin position="183"/>
        <end position="205"/>
    </location>
</feature>
<evidence type="ECO:0000256" key="6">
    <source>
        <dbReference type="ARBA" id="ARBA00023136"/>
    </source>
</evidence>
<protein>
    <recommendedName>
        <fullName evidence="3">Transmembrane protein 168</fullName>
    </recommendedName>
</protein>
<dbReference type="PANTHER" id="PTHR14437:SF2">
    <property type="entry name" value="TRANSMEMBRANE PROTEIN 168"/>
    <property type="match status" value="1"/>
</dbReference>
<feature type="transmembrane region" description="Helical" evidence="9">
    <location>
        <begin position="238"/>
        <end position="261"/>
    </location>
</feature>
<gene>
    <name evidence="10" type="ORF">NEMVEDRAFT_v1g228868</name>
</gene>
<evidence type="ECO:0000256" key="8">
    <source>
        <dbReference type="ARBA" id="ARBA00023242"/>
    </source>
</evidence>
<dbReference type="PANTHER" id="PTHR14437">
    <property type="entry name" value="TRANSMEMBRANE PROTEIN 168"/>
    <property type="match status" value="1"/>
</dbReference>
<feature type="transmembrane region" description="Helical" evidence="9">
    <location>
        <begin position="150"/>
        <end position="171"/>
    </location>
</feature>
<dbReference type="InParanoid" id="A7RW00"/>